<feature type="compositionally biased region" description="Basic residues" evidence="1">
    <location>
        <begin position="72"/>
        <end position="93"/>
    </location>
</feature>
<gene>
    <name evidence="2" type="ORF">WR25_22280</name>
</gene>
<dbReference type="AlphaFoldDB" id="A0A2A2L5K4"/>
<feature type="region of interest" description="Disordered" evidence="1">
    <location>
        <begin position="51"/>
        <end position="93"/>
    </location>
</feature>
<accession>A0A2A2L5K4</accession>
<organism evidence="2 3">
    <name type="scientific">Diploscapter pachys</name>
    <dbReference type="NCBI Taxonomy" id="2018661"/>
    <lineage>
        <taxon>Eukaryota</taxon>
        <taxon>Metazoa</taxon>
        <taxon>Ecdysozoa</taxon>
        <taxon>Nematoda</taxon>
        <taxon>Chromadorea</taxon>
        <taxon>Rhabditida</taxon>
        <taxon>Rhabditina</taxon>
        <taxon>Rhabditomorpha</taxon>
        <taxon>Rhabditoidea</taxon>
        <taxon>Rhabditidae</taxon>
        <taxon>Diploscapter</taxon>
    </lineage>
</organism>
<comment type="caution">
    <text evidence="2">The sequence shown here is derived from an EMBL/GenBank/DDBJ whole genome shotgun (WGS) entry which is preliminary data.</text>
</comment>
<feature type="compositionally biased region" description="Basic and acidic residues" evidence="1">
    <location>
        <begin position="61"/>
        <end position="71"/>
    </location>
</feature>
<evidence type="ECO:0000313" key="3">
    <source>
        <dbReference type="Proteomes" id="UP000218231"/>
    </source>
</evidence>
<evidence type="ECO:0000313" key="2">
    <source>
        <dbReference type="EMBL" id="PAV81460.1"/>
    </source>
</evidence>
<dbReference type="EMBL" id="LIAE01007170">
    <property type="protein sequence ID" value="PAV81460.1"/>
    <property type="molecule type" value="Genomic_DNA"/>
</dbReference>
<dbReference type="Proteomes" id="UP000218231">
    <property type="component" value="Unassembled WGS sequence"/>
</dbReference>
<proteinExistence type="predicted"/>
<feature type="region of interest" description="Disordered" evidence="1">
    <location>
        <begin position="1"/>
        <end position="34"/>
    </location>
</feature>
<name>A0A2A2L5K4_9BILA</name>
<keyword evidence="3" id="KW-1185">Reference proteome</keyword>
<evidence type="ECO:0000256" key="1">
    <source>
        <dbReference type="SAM" id="MobiDB-lite"/>
    </source>
</evidence>
<reference evidence="2 3" key="1">
    <citation type="journal article" date="2017" name="Curr. Biol.">
        <title>Genome architecture and evolution of a unichromosomal asexual nematode.</title>
        <authorList>
            <person name="Fradin H."/>
            <person name="Zegar C."/>
            <person name="Gutwein M."/>
            <person name="Lucas J."/>
            <person name="Kovtun M."/>
            <person name="Corcoran D."/>
            <person name="Baugh L.R."/>
            <person name="Kiontke K."/>
            <person name="Gunsalus K."/>
            <person name="Fitch D.H."/>
            <person name="Piano F."/>
        </authorList>
    </citation>
    <scope>NUCLEOTIDE SEQUENCE [LARGE SCALE GENOMIC DNA]</scope>
    <source>
        <strain evidence="2">PF1309</strain>
    </source>
</reference>
<feature type="compositionally biased region" description="Basic and acidic residues" evidence="1">
    <location>
        <begin position="25"/>
        <end position="34"/>
    </location>
</feature>
<protein>
    <submittedName>
        <fullName evidence="2">Uncharacterized protein</fullName>
    </submittedName>
</protein>
<sequence length="93" mass="10774">MEASGKGGRRWTAEISNQQNKGRSRRGDRFITDENRYKSEVEVERRNARMNTLGTGQGNRIEWRTRGLGNEKKKKKGLTLPARKKNRRGTNRS</sequence>